<dbReference type="InterPro" id="IPR042831">
    <property type="entry name" value="Ribosomal_mL40_fung"/>
</dbReference>
<dbReference type="GO" id="GO:0005739">
    <property type="term" value="C:mitochondrion"/>
    <property type="evidence" value="ECO:0007669"/>
    <property type="project" value="GOC"/>
</dbReference>
<dbReference type="OrthoDB" id="2098203at2759"/>
<dbReference type="Proteomes" id="UP000235786">
    <property type="component" value="Unassembled WGS sequence"/>
</dbReference>
<feature type="coiled-coil region" evidence="1">
    <location>
        <begin position="92"/>
        <end position="119"/>
    </location>
</feature>
<evidence type="ECO:0000256" key="2">
    <source>
        <dbReference type="SAM" id="MobiDB-lite"/>
    </source>
</evidence>
<organism evidence="3 4">
    <name type="scientific">Hyaloscypha variabilis (strain UAMH 11265 / GT02V1 / F)</name>
    <name type="common">Meliniomyces variabilis</name>
    <dbReference type="NCBI Taxonomy" id="1149755"/>
    <lineage>
        <taxon>Eukaryota</taxon>
        <taxon>Fungi</taxon>
        <taxon>Dikarya</taxon>
        <taxon>Ascomycota</taxon>
        <taxon>Pezizomycotina</taxon>
        <taxon>Leotiomycetes</taxon>
        <taxon>Helotiales</taxon>
        <taxon>Hyaloscyphaceae</taxon>
        <taxon>Hyaloscypha</taxon>
        <taxon>Hyaloscypha variabilis</taxon>
    </lineage>
</organism>
<evidence type="ECO:0000313" key="4">
    <source>
        <dbReference type="Proteomes" id="UP000235786"/>
    </source>
</evidence>
<gene>
    <name evidence="3" type="ORF">L207DRAFT_415164</name>
</gene>
<feature type="region of interest" description="Disordered" evidence="2">
    <location>
        <begin position="33"/>
        <end position="53"/>
    </location>
</feature>
<dbReference type="Gene3D" id="6.10.250.3440">
    <property type="match status" value="1"/>
</dbReference>
<dbReference type="STRING" id="1149755.A0A2J6SDU7"/>
<dbReference type="PANTHER" id="PTHR39150">
    <property type="entry name" value="54S RIBOSOMAL PROTEIN L28, MITOCHONDRIAL"/>
    <property type="match status" value="1"/>
</dbReference>
<dbReference type="GO" id="GO:0032543">
    <property type="term" value="P:mitochondrial translation"/>
    <property type="evidence" value="ECO:0007669"/>
    <property type="project" value="InterPro"/>
</dbReference>
<proteinExistence type="predicted"/>
<sequence length="176" mass="20486">MAPHSSIRHLISPLLQTFRTSLTQNVLPPALLSSSRTFSSTSPTSAKNDKKKSIDPRITLIRYHLQHPATPRPLKFSRMRALRHWTIHRAWMLALRKKLEAEELELQRMYQSMHNAMEELRTMDERDGKTGRDSGRLYRVALEKKGIFGKEGVPVEYARLQTDTPAREAWDHSWTR</sequence>
<evidence type="ECO:0000313" key="3">
    <source>
        <dbReference type="EMBL" id="PMD48930.1"/>
    </source>
</evidence>
<dbReference type="AlphaFoldDB" id="A0A2J6SDU7"/>
<dbReference type="PANTHER" id="PTHR39150:SF1">
    <property type="entry name" value="LARGE RIBOSOMAL SUBUNIT PROTEIN ML40"/>
    <property type="match status" value="1"/>
</dbReference>
<keyword evidence="1" id="KW-0175">Coiled coil</keyword>
<reference evidence="3 4" key="1">
    <citation type="submission" date="2016-04" db="EMBL/GenBank/DDBJ databases">
        <title>A degradative enzymes factory behind the ericoid mycorrhizal symbiosis.</title>
        <authorList>
            <consortium name="DOE Joint Genome Institute"/>
            <person name="Martino E."/>
            <person name="Morin E."/>
            <person name="Grelet G."/>
            <person name="Kuo A."/>
            <person name="Kohler A."/>
            <person name="Daghino S."/>
            <person name="Barry K."/>
            <person name="Choi C."/>
            <person name="Cichocki N."/>
            <person name="Clum A."/>
            <person name="Copeland A."/>
            <person name="Hainaut M."/>
            <person name="Haridas S."/>
            <person name="Labutti K."/>
            <person name="Lindquist E."/>
            <person name="Lipzen A."/>
            <person name="Khouja H.-R."/>
            <person name="Murat C."/>
            <person name="Ohm R."/>
            <person name="Olson A."/>
            <person name="Spatafora J."/>
            <person name="Veneault-Fourrey C."/>
            <person name="Henrissat B."/>
            <person name="Grigoriev I."/>
            <person name="Martin F."/>
            <person name="Perotto S."/>
        </authorList>
    </citation>
    <scope>NUCLEOTIDE SEQUENCE [LARGE SCALE GENOMIC DNA]</scope>
    <source>
        <strain evidence="3 4">F</strain>
    </source>
</reference>
<accession>A0A2J6SDU7</accession>
<evidence type="ECO:0000256" key="1">
    <source>
        <dbReference type="SAM" id="Coils"/>
    </source>
</evidence>
<feature type="compositionally biased region" description="Low complexity" evidence="2">
    <location>
        <begin position="33"/>
        <end position="45"/>
    </location>
</feature>
<dbReference type="GO" id="GO:0003735">
    <property type="term" value="F:structural constituent of ribosome"/>
    <property type="evidence" value="ECO:0007669"/>
    <property type="project" value="InterPro"/>
</dbReference>
<dbReference type="EMBL" id="KZ613937">
    <property type="protein sequence ID" value="PMD48930.1"/>
    <property type="molecule type" value="Genomic_DNA"/>
</dbReference>
<keyword evidence="4" id="KW-1185">Reference proteome</keyword>
<protein>
    <submittedName>
        <fullName evidence="3">Uncharacterized protein</fullName>
    </submittedName>
</protein>
<name>A0A2J6SDU7_HYAVF</name>